<sequence length="318" mass="35782">MAMRLIDTQSPDLTATEDYGGLVLARSMKFSKDFTAGAIAAVISKTIMAPVERVKLILQLQTAQVTINTHDRYKSMTDCFVRLPKEQGVISFWRGNMVNIYRATSQESLGFAFKDLFRKMVSEKNGNDVTHLKMTCQNLLAGGLAGVVTFAIIYPLDFARTRLAIDMGRKKNREFNGLYDCIKKIAKADGVGGLYRGLSPSLAYIFIYRGSYYGFFDSGKAIFGNKNKEFTFLNAFLLAQIVTLKASFISYPLDTIRRKIMLQSGKSERTYNNSWQCAKFILQREGLRGFYSGAWVNTIRGIGAALVLAMYNELEKYM</sequence>
<organism evidence="1 2">
    <name type="scientific">Rhabditophanes sp. KR3021</name>
    <dbReference type="NCBI Taxonomy" id="114890"/>
    <lineage>
        <taxon>Eukaryota</taxon>
        <taxon>Metazoa</taxon>
        <taxon>Ecdysozoa</taxon>
        <taxon>Nematoda</taxon>
        <taxon>Chromadorea</taxon>
        <taxon>Rhabditida</taxon>
        <taxon>Tylenchina</taxon>
        <taxon>Panagrolaimomorpha</taxon>
        <taxon>Strongyloidoidea</taxon>
        <taxon>Alloionematidae</taxon>
        <taxon>Rhabditophanes</taxon>
    </lineage>
</organism>
<dbReference type="Proteomes" id="UP000095286">
    <property type="component" value="Unplaced"/>
</dbReference>
<name>A0AC35UB94_9BILA</name>
<protein>
    <submittedName>
        <fullName evidence="2">ADP/ATP translocase</fullName>
    </submittedName>
</protein>
<accession>A0AC35UB94</accession>
<proteinExistence type="predicted"/>
<reference evidence="2" key="1">
    <citation type="submission" date="2016-11" db="UniProtKB">
        <authorList>
            <consortium name="WormBaseParasite"/>
        </authorList>
    </citation>
    <scope>IDENTIFICATION</scope>
    <source>
        <strain evidence="2">KR3021</strain>
    </source>
</reference>
<evidence type="ECO:0000313" key="2">
    <source>
        <dbReference type="WBParaSite" id="RSKR_0000973300.1"/>
    </source>
</evidence>
<evidence type="ECO:0000313" key="1">
    <source>
        <dbReference type="Proteomes" id="UP000095286"/>
    </source>
</evidence>
<dbReference type="WBParaSite" id="RSKR_0000973300.1">
    <property type="protein sequence ID" value="RSKR_0000973300.1"/>
    <property type="gene ID" value="RSKR_0000973300"/>
</dbReference>